<evidence type="ECO:0000256" key="6">
    <source>
        <dbReference type="ARBA" id="ARBA00023136"/>
    </source>
</evidence>
<feature type="transmembrane region" description="Helical" evidence="7">
    <location>
        <begin position="175"/>
        <end position="196"/>
    </location>
</feature>
<dbReference type="InterPro" id="IPR011701">
    <property type="entry name" value="MFS"/>
</dbReference>
<evidence type="ECO:0000256" key="5">
    <source>
        <dbReference type="ARBA" id="ARBA00022989"/>
    </source>
</evidence>
<protein>
    <submittedName>
        <fullName evidence="9">MFS transporter</fullName>
    </submittedName>
</protein>
<dbReference type="PANTHER" id="PTHR23513">
    <property type="entry name" value="INTEGRAL MEMBRANE EFFLUX PROTEIN-RELATED"/>
    <property type="match status" value="1"/>
</dbReference>
<dbReference type="PANTHER" id="PTHR23513:SF6">
    <property type="entry name" value="MAJOR FACILITATOR SUPERFAMILY ASSOCIATED DOMAIN-CONTAINING PROTEIN"/>
    <property type="match status" value="1"/>
</dbReference>
<evidence type="ECO:0000256" key="4">
    <source>
        <dbReference type="ARBA" id="ARBA00022692"/>
    </source>
</evidence>
<feature type="transmembrane region" description="Helical" evidence="7">
    <location>
        <begin position="353"/>
        <end position="375"/>
    </location>
</feature>
<name>A0AAW8TBL5_9ENTE</name>
<evidence type="ECO:0000256" key="2">
    <source>
        <dbReference type="ARBA" id="ARBA00022448"/>
    </source>
</evidence>
<feature type="transmembrane region" description="Helical" evidence="7">
    <location>
        <begin position="49"/>
        <end position="70"/>
    </location>
</feature>
<dbReference type="EMBL" id="JARPXL010000012">
    <property type="protein sequence ID" value="MDT2545159.1"/>
    <property type="molecule type" value="Genomic_DNA"/>
</dbReference>
<evidence type="ECO:0000256" key="3">
    <source>
        <dbReference type="ARBA" id="ARBA00022475"/>
    </source>
</evidence>
<evidence type="ECO:0000313" key="10">
    <source>
        <dbReference type="Proteomes" id="UP001254770"/>
    </source>
</evidence>
<feature type="transmembrane region" description="Helical" evidence="7">
    <location>
        <begin position="147"/>
        <end position="169"/>
    </location>
</feature>
<dbReference type="GO" id="GO:0022857">
    <property type="term" value="F:transmembrane transporter activity"/>
    <property type="evidence" value="ECO:0007669"/>
    <property type="project" value="InterPro"/>
</dbReference>
<keyword evidence="4 7" id="KW-0812">Transmembrane</keyword>
<feature type="transmembrane region" description="Helical" evidence="7">
    <location>
        <begin position="270"/>
        <end position="289"/>
    </location>
</feature>
<evidence type="ECO:0000256" key="1">
    <source>
        <dbReference type="ARBA" id="ARBA00004651"/>
    </source>
</evidence>
<proteinExistence type="predicted"/>
<dbReference type="RefSeq" id="WP_222227263.1">
    <property type="nucleotide sequence ID" value="NZ_CP081847.1"/>
</dbReference>
<reference evidence="9" key="1">
    <citation type="submission" date="2023-03" db="EMBL/GenBank/DDBJ databases">
        <authorList>
            <person name="Shen W."/>
            <person name="Cai J."/>
        </authorList>
    </citation>
    <scope>NUCLEOTIDE SEQUENCE</scope>
    <source>
        <strain evidence="9">Y15</strain>
    </source>
</reference>
<feature type="transmembrane region" description="Helical" evidence="7">
    <location>
        <begin position="17"/>
        <end position="43"/>
    </location>
</feature>
<comment type="subcellular location">
    <subcellularLocation>
        <location evidence="1">Cell membrane</location>
        <topology evidence="1">Multi-pass membrane protein</topology>
    </subcellularLocation>
</comment>
<dbReference type="InterPro" id="IPR020846">
    <property type="entry name" value="MFS_dom"/>
</dbReference>
<feature type="transmembrane region" description="Helical" evidence="7">
    <location>
        <begin position="233"/>
        <end position="254"/>
    </location>
</feature>
<dbReference type="InterPro" id="IPR036259">
    <property type="entry name" value="MFS_trans_sf"/>
</dbReference>
<evidence type="ECO:0000256" key="7">
    <source>
        <dbReference type="SAM" id="Phobius"/>
    </source>
</evidence>
<dbReference type="AlphaFoldDB" id="A0AAW8TBL5"/>
<evidence type="ECO:0000259" key="8">
    <source>
        <dbReference type="PROSITE" id="PS50850"/>
    </source>
</evidence>
<feature type="domain" description="Major facilitator superfamily (MFS) profile" evidence="8">
    <location>
        <begin position="16"/>
        <end position="406"/>
    </location>
</feature>
<feature type="transmembrane region" description="Helical" evidence="7">
    <location>
        <begin position="109"/>
        <end position="135"/>
    </location>
</feature>
<keyword evidence="2" id="KW-0813">Transport</keyword>
<keyword evidence="3" id="KW-1003">Cell membrane</keyword>
<gene>
    <name evidence="9" type="ORF">P7D69_12480</name>
</gene>
<dbReference type="Proteomes" id="UP001254770">
    <property type="component" value="Unassembled WGS sequence"/>
</dbReference>
<comment type="caution">
    <text evidence="9">The sequence shown here is derived from an EMBL/GenBank/DDBJ whole genome shotgun (WGS) entry which is preliminary data.</text>
</comment>
<accession>A0AAW8TBL5</accession>
<sequence length="406" mass="44534">MEVNERQEPSVSWRKKIILFIFSQAITLFGSSIVQMAIIWQVALETSSGLWVTLLTLSSTIPQTILSFFGGVWADRYPRKRLIILADAGIALVTLFLAVVFLSGESINVLPLLIVVSAIRSIGSGIQTPAVSAVIPQIVPEEHLIRFNGINGSMMAIVQFASPAAAGAILSLGSFHWVLLIDVVTAIIGISILSFVSMPKKRRTKKAEPSNFFKDMSDGISYAVGESKVRRLLITYGTFIFLSVPSSILTVLMIERTFGNNYLYLTVNEMAGFAGMVLGGIFLGAWGGFEERRKTFIFGLFCFGLFSFALGFTYSFWLFVSLMFLMSFFIPVVQSSTTTMLQQQVPEEKQGRIFGLLGAIYNSFMPLGTALFGPLADIVKIQWLVIVCGGLLMGLTLLGSFLKNKA</sequence>
<feature type="transmembrane region" description="Helical" evidence="7">
    <location>
        <begin position="296"/>
        <end position="317"/>
    </location>
</feature>
<dbReference type="PROSITE" id="PS50850">
    <property type="entry name" value="MFS"/>
    <property type="match status" value="1"/>
</dbReference>
<feature type="transmembrane region" description="Helical" evidence="7">
    <location>
        <begin position="381"/>
        <end position="402"/>
    </location>
</feature>
<dbReference type="Pfam" id="PF07690">
    <property type="entry name" value="MFS_1"/>
    <property type="match status" value="1"/>
</dbReference>
<dbReference type="SUPFAM" id="SSF103473">
    <property type="entry name" value="MFS general substrate transporter"/>
    <property type="match status" value="1"/>
</dbReference>
<dbReference type="Gene3D" id="1.20.1250.20">
    <property type="entry name" value="MFS general substrate transporter like domains"/>
    <property type="match status" value="1"/>
</dbReference>
<keyword evidence="5 7" id="KW-1133">Transmembrane helix</keyword>
<keyword evidence="6 7" id="KW-0472">Membrane</keyword>
<feature type="transmembrane region" description="Helical" evidence="7">
    <location>
        <begin position="82"/>
        <end position="103"/>
    </location>
</feature>
<organism evidence="9 10">
    <name type="scientific">Enterococcus raffinosus</name>
    <dbReference type="NCBI Taxonomy" id="71452"/>
    <lineage>
        <taxon>Bacteria</taxon>
        <taxon>Bacillati</taxon>
        <taxon>Bacillota</taxon>
        <taxon>Bacilli</taxon>
        <taxon>Lactobacillales</taxon>
        <taxon>Enterococcaceae</taxon>
        <taxon>Enterococcus</taxon>
    </lineage>
</organism>
<dbReference type="CDD" id="cd06173">
    <property type="entry name" value="MFS_MefA_like"/>
    <property type="match status" value="1"/>
</dbReference>
<evidence type="ECO:0000313" key="9">
    <source>
        <dbReference type="EMBL" id="MDT2545159.1"/>
    </source>
</evidence>
<dbReference type="GO" id="GO:0005886">
    <property type="term" value="C:plasma membrane"/>
    <property type="evidence" value="ECO:0007669"/>
    <property type="project" value="UniProtKB-SubCell"/>
</dbReference>